<dbReference type="EMBL" id="KT986279">
    <property type="protein sequence ID" value="AMS24253.1"/>
    <property type="molecule type" value="mRNA"/>
</dbReference>
<keyword evidence="3" id="KW-0547">Nucleotide-binding</keyword>
<reference evidence="7" key="1">
    <citation type="journal article" date="2016" name="Cytoskeleton">
        <title>Transcriptome analysis reveals a diverse family of kinesins essential for spermatogenesis in the fern Marsilea.</title>
        <authorList>
            <person name="Tomei E.J."/>
            <person name="Wolniak S.M."/>
        </authorList>
    </citation>
    <scope>NUCLEOTIDE SEQUENCE</scope>
</reference>
<proteinExistence type="evidence at transcript level"/>
<feature type="binding site" evidence="3">
    <location>
        <begin position="191"/>
        <end position="198"/>
    </location>
    <ligand>
        <name>ATP</name>
        <dbReference type="ChEBI" id="CHEBI:30616"/>
    </ligand>
</feature>
<evidence type="ECO:0000256" key="2">
    <source>
        <dbReference type="ARBA" id="ARBA00023175"/>
    </source>
</evidence>
<dbReference type="GO" id="GO:0008017">
    <property type="term" value="F:microtubule binding"/>
    <property type="evidence" value="ECO:0007669"/>
    <property type="project" value="InterPro"/>
</dbReference>
<feature type="region of interest" description="Disordered" evidence="5">
    <location>
        <begin position="668"/>
        <end position="712"/>
    </location>
</feature>
<evidence type="ECO:0000259" key="6">
    <source>
        <dbReference type="PROSITE" id="PS50067"/>
    </source>
</evidence>
<name>A0A142KWD3_MARVE</name>
<feature type="coiled-coil region" evidence="4">
    <location>
        <begin position="75"/>
        <end position="102"/>
    </location>
</feature>
<protein>
    <submittedName>
        <fullName evidence="7">Kinesin 14-IV protein</fullName>
    </submittedName>
</protein>
<organism evidence="7">
    <name type="scientific">Marsilea vestita</name>
    <name type="common">Hairy water-clover</name>
    <dbReference type="NCBI Taxonomy" id="59764"/>
    <lineage>
        <taxon>Eukaryota</taxon>
        <taxon>Viridiplantae</taxon>
        <taxon>Streptophyta</taxon>
        <taxon>Embryophyta</taxon>
        <taxon>Tracheophyta</taxon>
        <taxon>Polypodiopsida</taxon>
        <taxon>Polypodiidae</taxon>
        <taxon>Salviniales</taxon>
        <taxon>Marsileaceae</taxon>
        <taxon>Marsilea</taxon>
    </lineage>
</organism>
<evidence type="ECO:0000256" key="4">
    <source>
        <dbReference type="SAM" id="Coils"/>
    </source>
</evidence>
<comment type="similarity">
    <text evidence="3">Belongs to the TRAFAC class myosin-kinesin ATPase superfamily. Kinesin family.</text>
</comment>
<dbReference type="GO" id="GO:0007018">
    <property type="term" value="P:microtubule-based movement"/>
    <property type="evidence" value="ECO:0007669"/>
    <property type="project" value="InterPro"/>
</dbReference>
<sequence>MLLPKDLEKQQNEPFHLSEAVQNLRKSIHSLLGAKEDLTSHWVESVRFIIDDLSTLSSEPCSWSDTSHGMNDEDLEIIEHEIHELEDELDKLRSRLREEDSVRSSLHNRYLDLKGNVRVFCRIRPPARKEQQAAVVPSLNKIHVAVSGKRKIFELDKVFLPASTQDDVFAEVSPLVRSALDGHNVCVFAYGQTGAGKTFTMEGNRELPGIVPRTLQTLFHQASSDRSRSYIFTFSMLELYMGSLRDLLVSAPQRITDPAPKCLSIQMDVKGWVEIENLSEFVIKDAKQARKLYRTGSRARATACTNSNEVSSRSHCLIRVTMACTDHSGENPILSKLWLVDLGGSERLLKTNAKGQILEEGKAINLSLTALGDVISALQKKQPHIPYRNSKLTQILRDSLGEDAKTVMLVHVSPSKEDAGETVCSLTFATRARGIHLGKELSEYEHQQRTLKLDAIKQQLEKHERNCEHLQDNILELQFLQRKKKEMLMHHNNLQNQPPGVQINDEQVRTPLPTIPEKQIKKRERRECKETKDMSSSPGSIDRPRFMTQTTSSRLKGRHEVTNHVSSNVHDKNKTMKDRKHKQIPERSQRYTAGCNMMKKAAKVAPVDIDVVESQQCSEKGEETQKVDNHQQNNKSGSLFAGLKSGFGMCSLKNVINDAVPDVVVSGGHSASRMSKNQVELRKVGTRAAQPAPARRTWDYGPAKPPRRFTTW</sequence>
<feature type="coiled-coil region" evidence="4">
    <location>
        <begin position="446"/>
        <end position="497"/>
    </location>
</feature>
<keyword evidence="1" id="KW-0150">Chloroplast</keyword>
<dbReference type="InterPro" id="IPR036961">
    <property type="entry name" value="Kinesin_motor_dom_sf"/>
</dbReference>
<dbReference type="PANTHER" id="PTHR47972">
    <property type="entry name" value="KINESIN-LIKE PROTEIN KLP-3"/>
    <property type="match status" value="1"/>
</dbReference>
<keyword evidence="1" id="KW-0934">Plastid</keyword>
<dbReference type="PANTHER" id="PTHR47972:SF23">
    <property type="entry name" value="KINESIN MOTOR DOMAIN-CONTAINING PROTEIN"/>
    <property type="match status" value="1"/>
</dbReference>
<dbReference type="OMA" id="DVCETIC"/>
<accession>A0A142KWD3</accession>
<keyword evidence="4" id="KW-0175">Coiled coil</keyword>
<keyword evidence="2 3" id="KW-0505">Motor protein</keyword>
<evidence type="ECO:0000256" key="5">
    <source>
        <dbReference type="SAM" id="MobiDB-lite"/>
    </source>
</evidence>
<keyword evidence="3" id="KW-0067">ATP-binding</keyword>
<dbReference type="SMART" id="SM00129">
    <property type="entry name" value="KISc"/>
    <property type="match status" value="1"/>
</dbReference>
<evidence type="ECO:0000256" key="3">
    <source>
        <dbReference type="PROSITE-ProRule" id="PRU00283"/>
    </source>
</evidence>
<dbReference type="Gene3D" id="3.40.850.10">
    <property type="entry name" value="Kinesin motor domain"/>
    <property type="match status" value="1"/>
</dbReference>
<dbReference type="GO" id="GO:0003777">
    <property type="term" value="F:microtubule motor activity"/>
    <property type="evidence" value="ECO:0007669"/>
    <property type="project" value="InterPro"/>
</dbReference>
<dbReference type="InterPro" id="IPR027417">
    <property type="entry name" value="P-loop_NTPase"/>
</dbReference>
<evidence type="ECO:0000256" key="1">
    <source>
        <dbReference type="ARBA" id="ARBA00022528"/>
    </source>
</evidence>
<feature type="region of interest" description="Disordered" evidence="5">
    <location>
        <begin position="523"/>
        <end position="556"/>
    </location>
</feature>
<dbReference type="GO" id="GO:0015630">
    <property type="term" value="C:microtubule cytoskeleton"/>
    <property type="evidence" value="ECO:0007669"/>
    <property type="project" value="TreeGrafter"/>
</dbReference>
<dbReference type="InterPro" id="IPR001752">
    <property type="entry name" value="Kinesin_motor_dom"/>
</dbReference>
<feature type="domain" description="Kinesin motor" evidence="6">
    <location>
        <begin position="116"/>
        <end position="435"/>
    </location>
</feature>
<dbReference type="Pfam" id="PF00225">
    <property type="entry name" value="Kinesin"/>
    <property type="match status" value="1"/>
</dbReference>
<dbReference type="InterPro" id="IPR027640">
    <property type="entry name" value="Kinesin-like_fam"/>
</dbReference>
<dbReference type="GO" id="GO:0005524">
    <property type="term" value="F:ATP binding"/>
    <property type="evidence" value="ECO:0007669"/>
    <property type="project" value="UniProtKB-UniRule"/>
</dbReference>
<dbReference type="PRINTS" id="PR00380">
    <property type="entry name" value="KINESINHEAVY"/>
</dbReference>
<dbReference type="SUPFAM" id="SSF52540">
    <property type="entry name" value="P-loop containing nucleoside triphosphate hydrolases"/>
    <property type="match status" value="1"/>
</dbReference>
<evidence type="ECO:0000313" key="7">
    <source>
        <dbReference type="EMBL" id="AMS24253.1"/>
    </source>
</evidence>
<dbReference type="AlphaFoldDB" id="A0A142KWD3"/>
<dbReference type="PROSITE" id="PS50067">
    <property type="entry name" value="KINESIN_MOTOR_2"/>
    <property type="match status" value="1"/>
</dbReference>